<dbReference type="GO" id="GO:0061669">
    <property type="term" value="P:spontaneous neurotransmitter secretion"/>
    <property type="evidence" value="ECO:0007669"/>
    <property type="project" value="TreeGrafter"/>
</dbReference>
<dbReference type="GO" id="GO:0006887">
    <property type="term" value="P:exocytosis"/>
    <property type="evidence" value="ECO:0007669"/>
    <property type="project" value="TreeGrafter"/>
</dbReference>
<feature type="domain" description="RabBD" evidence="2">
    <location>
        <begin position="1"/>
        <end position="62"/>
    </location>
</feature>
<protein>
    <submittedName>
        <fullName evidence="3">Rab effector Noc2</fullName>
    </submittedName>
</protein>
<dbReference type="InterPro" id="IPR041282">
    <property type="entry name" value="FYVE_2"/>
</dbReference>
<dbReference type="EMBL" id="BMAV01011662">
    <property type="protein sequence ID" value="GFY57673.1"/>
    <property type="molecule type" value="Genomic_DNA"/>
</dbReference>
<evidence type="ECO:0000313" key="3">
    <source>
        <dbReference type="EMBL" id="GFY57673.1"/>
    </source>
</evidence>
<dbReference type="Pfam" id="PF02318">
    <property type="entry name" value="FYVE_2"/>
    <property type="match status" value="1"/>
</dbReference>
<reference evidence="3" key="1">
    <citation type="submission" date="2020-08" db="EMBL/GenBank/DDBJ databases">
        <title>Multicomponent nature underlies the extraordinary mechanical properties of spider dragline silk.</title>
        <authorList>
            <person name="Kono N."/>
            <person name="Nakamura H."/>
            <person name="Mori M."/>
            <person name="Yoshida Y."/>
            <person name="Ohtoshi R."/>
            <person name="Malay A.D."/>
            <person name="Moran D.A.P."/>
            <person name="Tomita M."/>
            <person name="Numata K."/>
            <person name="Arakawa K."/>
        </authorList>
    </citation>
    <scope>NUCLEOTIDE SEQUENCE</scope>
</reference>
<dbReference type="PANTHER" id="PTHR45729">
    <property type="entry name" value="RABPHILIN, ISOFORM A"/>
    <property type="match status" value="1"/>
</dbReference>
<dbReference type="AlphaFoldDB" id="A0A8X6XR36"/>
<dbReference type="PROSITE" id="PS50916">
    <property type="entry name" value="RABBD"/>
    <property type="match status" value="1"/>
</dbReference>
<dbReference type="SUPFAM" id="SSF57903">
    <property type="entry name" value="FYVE/PHD zinc finger"/>
    <property type="match status" value="1"/>
</dbReference>
<dbReference type="GO" id="GO:0006886">
    <property type="term" value="P:intracellular protein transport"/>
    <property type="evidence" value="ECO:0007669"/>
    <property type="project" value="InterPro"/>
</dbReference>
<name>A0A8X6XR36_9ARAC</name>
<dbReference type="OrthoDB" id="270970at2759"/>
<evidence type="ECO:0000313" key="4">
    <source>
        <dbReference type="Proteomes" id="UP000886998"/>
    </source>
</evidence>
<keyword evidence="4" id="KW-1185">Reference proteome</keyword>
<proteinExistence type="predicted"/>
<dbReference type="InterPro" id="IPR011011">
    <property type="entry name" value="Znf_FYVE_PHD"/>
</dbReference>
<evidence type="ECO:0000256" key="1">
    <source>
        <dbReference type="ARBA" id="ARBA00022723"/>
    </source>
</evidence>
<dbReference type="GO" id="GO:0098793">
    <property type="term" value="C:presynapse"/>
    <property type="evidence" value="ECO:0007669"/>
    <property type="project" value="GOC"/>
</dbReference>
<accession>A0A8X6XR36</accession>
<sequence length="62" mass="6853">MSVIKRAENLDKVEQERIGRLVERLENMKKNAMGNGATQCVLCADEFGILGASPLLCNDCKK</sequence>
<evidence type="ECO:0000259" key="2">
    <source>
        <dbReference type="PROSITE" id="PS50916"/>
    </source>
</evidence>
<dbReference type="GO" id="GO:0031267">
    <property type="term" value="F:small GTPase binding"/>
    <property type="evidence" value="ECO:0007669"/>
    <property type="project" value="InterPro"/>
</dbReference>
<dbReference type="GO" id="GO:0017158">
    <property type="term" value="P:regulation of calcium ion-dependent exocytosis"/>
    <property type="evidence" value="ECO:0007669"/>
    <property type="project" value="TreeGrafter"/>
</dbReference>
<dbReference type="InterPro" id="IPR010911">
    <property type="entry name" value="Rab_BD"/>
</dbReference>
<dbReference type="Gene3D" id="3.30.40.10">
    <property type="entry name" value="Zinc/RING finger domain, C3HC4 (zinc finger)"/>
    <property type="match status" value="1"/>
</dbReference>
<dbReference type="PANTHER" id="PTHR45729:SF6">
    <property type="entry name" value="RABPHILIN, ISOFORM A"/>
    <property type="match status" value="1"/>
</dbReference>
<dbReference type="GO" id="GO:0046872">
    <property type="term" value="F:metal ion binding"/>
    <property type="evidence" value="ECO:0007669"/>
    <property type="project" value="UniProtKB-KW"/>
</dbReference>
<feature type="non-terminal residue" evidence="3">
    <location>
        <position position="1"/>
    </location>
</feature>
<gene>
    <name evidence="3" type="primary">Rph3al</name>
    <name evidence="3" type="ORF">TNIN_287521</name>
</gene>
<dbReference type="InterPro" id="IPR043566">
    <property type="entry name" value="Rabphilin/DOC2/Noc2"/>
</dbReference>
<organism evidence="3 4">
    <name type="scientific">Trichonephila inaurata madagascariensis</name>
    <dbReference type="NCBI Taxonomy" id="2747483"/>
    <lineage>
        <taxon>Eukaryota</taxon>
        <taxon>Metazoa</taxon>
        <taxon>Ecdysozoa</taxon>
        <taxon>Arthropoda</taxon>
        <taxon>Chelicerata</taxon>
        <taxon>Arachnida</taxon>
        <taxon>Araneae</taxon>
        <taxon>Araneomorphae</taxon>
        <taxon>Entelegynae</taxon>
        <taxon>Araneoidea</taxon>
        <taxon>Nephilidae</taxon>
        <taxon>Trichonephila</taxon>
        <taxon>Trichonephila inaurata</taxon>
    </lineage>
</organism>
<dbReference type="InterPro" id="IPR013083">
    <property type="entry name" value="Znf_RING/FYVE/PHD"/>
</dbReference>
<keyword evidence="1" id="KW-0479">Metal-binding</keyword>
<dbReference type="Proteomes" id="UP000886998">
    <property type="component" value="Unassembled WGS sequence"/>
</dbReference>
<comment type="caution">
    <text evidence="3">The sequence shown here is derived from an EMBL/GenBank/DDBJ whole genome shotgun (WGS) entry which is preliminary data.</text>
</comment>